<dbReference type="Proteomes" id="UP000013378">
    <property type="component" value="Unassembled WGS sequence"/>
</dbReference>
<name>R1CYS1_9FIRM</name>
<evidence type="ECO:0000313" key="2">
    <source>
        <dbReference type="Proteomes" id="UP000013378"/>
    </source>
</evidence>
<dbReference type="AlphaFoldDB" id="R1CYS1"/>
<reference evidence="1 2" key="1">
    <citation type="journal article" date="2015" name="Geomicrobiol. J.">
        <title>Caldisalinibacter kiritimatiensis gen. nov., sp. nov., a moderately thermohalophilic thiosulfate-reducing bacterium from a hypersaline microbial mat.</title>
        <authorList>
            <person name="Ben Hania W."/>
            <person name="Joseph M."/>
            <person name="Fiebig A."/>
            <person name="Bunk B."/>
            <person name="Klenk H.-P."/>
            <person name="Fardeau M.-L."/>
            <person name="Spring S."/>
        </authorList>
    </citation>
    <scope>NUCLEOTIDE SEQUENCE [LARGE SCALE GENOMIC DNA]</scope>
    <source>
        <strain evidence="1 2">L21-TH-D2</strain>
    </source>
</reference>
<dbReference type="InterPro" id="IPR038503">
    <property type="entry name" value="SpoIIIAH_sf"/>
</dbReference>
<dbReference type="eggNOG" id="ENOG5032YS3">
    <property type="taxonomic scope" value="Bacteria"/>
</dbReference>
<dbReference type="Pfam" id="PF12685">
    <property type="entry name" value="SpoIIIAH"/>
    <property type="match status" value="1"/>
</dbReference>
<dbReference type="Gene3D" id="1.10.287.4300">
    <property type="entry name" value="Stage III sporulation protein AH-like"/>
    <property type="match status" value="1"/>
</dbReference>
<evidence type="ECO:0000313" key="1">
    <source>
        <dbReference type="EMBL" id="EOD01734.1"/>
    </source>
</evidence>
<organism evidence="1 2">
    <name type="scientific">Caldisalinibacter kiritimatiensis</name>
    <dbReference type="NCBI Taxonomy" id="1304284"/>
    <lineage>
        <taxon>Bacteria</taxon>
        <taxon>Bacillati</taxon>
        <taxon>Bacillota</taxon>
        <taxon>Tissierellia</taxon>
        <taxon>Tissierellales</taxon>
        <taxon>Thermohalobacteraceae</taxon>
        <taxon>Caldisalinibacter</taxon>
    </lineage>
</organism>
<gene>
    <name evidence="1" type="ORF">L21TH_0199</name>
</gene>
<protein>
    <submittedName>
        <fullName evidence="1">Stage III sporulation protein AH</fullName>
    </submittedName>
</protein>
<comment type="caution">
    <text evidence="1">The sequence shown here is derived from an EMBL/GenBank/DDBJ whole genome shotgun (WGS) entry which is preliminary data.</text>
</comment>
<dbReference type="RefSeq" id="WP_006306755.1">
    <property type="nucleotide sequence ID" value="NZ_ARZA01000033.1"/>
</dbReference>
<dbReference type="STRING" id="1304284.L21TH_0199"/>
<proteinExistence type="predicted"/>
<dbReference type="InterPro" id="IPR024232">
    <property type="entry name" value="SpoIIIAH"/>
</dbReference>
<sequence>MFLKRKTILLITLVFLLVIVGYINHQFTKYSLLESSNEYQEYEKEKMSDIQDTNKEVTQSNVDDIKESNTDVADNNSAVKVMTDETNENIEETMSKSVEVENSNYFIEYRISRDKLRADLIERLEEIINNKATDQSIRNEAQKQIITIGKIAEKELFIEGLIKAKGFENVVVFLDENSARVVVSRDELTEQDVMKILEIVMSETELDATQIKIMKKF</sequence>
<accession>R1CYS1</accession>
<dbReference type="EMBL" id="ARZA01000033">
    <property type="protein sequence ID" value="EOD01734.1"/>
    <property type="molecule type" value="Genomic_DNA"/>
</dbReference>
<keyword evidence="2" id="KW-1185">Reference proteome</keyword>